<sequence>MSDFLVYLIIGVAVSLTMFLLKRSTGKETHKNEEGFIELRMPKLYAVAGIVGFGIGLIFLMAMVMVDDMSLGESIGITAVMLGIFWGAGIPCFLWYKNHRVTFDETTVEVKSVFGKVKKVNWQEIEHVQFHAFSGLIKLTDVYNTKVGVHQHLKGLYSFAEMLEKETDWNAAELKLPIQKRPVTSKA</sequence>
<dbReference type="Proteomes" id="UP001596405">
    <property type="component" value="Unassembled WGS sequence"/>
</dbReference>
<dbReference type="EMBL" id="JBHSYQ010000015">
    <property type="protein sequence ID" value="MFC6999432.1"/>
    <property type="molecule type" value="Genomic_DNA"/>
</dbReference>
<reference evidence="3" key="1">
    <citation type="journal article" date="2019" name="Int. J. Syst. Evol. Microbiol.">
        <title>The Global Catalogue of Microorganisms (GCM) 10K type strain sequencing project: providing services to taxonomists for standard genome sequencing and annotation.</title>
        <authorList>
            <consortium name="The Broad Institute Genomics Platform"/>
            <consortium name="The Broad Institute Genome Sequencing Center for Infectious Disease"/>
            <person name="Wu L."/>
            <person name="Ma J."/>
        </authorList>
    </citation>
    <scope>NUCLEOTIDE SEQUENCE [LARGE SCALE GENOMIC DNA]</scope>
    <source>
        <strain evidence="3">CGMCC 4.7393</strain>
    </source>
</reference>
<dbReference type="RefSeq" id="WP_066615996.1">
    <property type="nucleotide sequence ID" value="NZ_JBHSYQ010000015.1"/>
</dbReference>
<evidence type="ECO:0000313" key="2">
    <source>
        <dbReference type="EMBL" id="MFC6999432.1"/>
    </source>
</evidence>
<keyword evidence="1" id="KW-1133">Transmembrane helix</keyword>
<keyword evidence="1" id="KW-0472">Membrane</keyword>
<feature type="transmembrane region" description="Helical" evidence="1">
    <location>
        <begin position="6"/>
        <end position="23"/>
    </location>
</feature>
<accession>A0ABW2DS60</accession>
<comment type="caution">
    <text evidence="2">The sequence shown here is derived from an EMBL/GenBank/DDBJ whole genome shotgun (WGS) entry which is preliminary data.</text>
</comment>
<proteinExistence type="predicted"/>
<gene>
    <name evidence="2" type="ORF">ACFQHR_17485</name>
</gene>
<keyword evidence="3" id="KW-1185">Reference proteome</keyword>
<evidence type="ECO:0000256" key="1">
    <source>
        <dbReference type="SAM" id="Phobius"/>
    </source>
</evidence>
<feature type="transmembrane region" description="Helical" evidence="1">
    <location>
        <begin position="75"/>
        <end position="96"/>
    </location>
</feature>
<name>A0ABW2DS60_9BACT</name>
<protein>
    <recommendedName>
        <fullName evidence="4">DUF5673 domain-containing protein</fullName>
    </recommendedName>
</protein>
<keyword evidence="1" id="KW-0812">Transmembrane</keyword>
<evidence type="ECO:0008006" key="4">
    <source>
        <dbReference type="Google" id="ProtNLM"/>
    </source>
</evidence>
<evidence type="ECO:0000313" key="3">
    <source>
        <dbReference type="Proteomes" id="UP001596405"/>
    </source>
</evidence>
<organism evidence="2 3">
    <name type="scientific">Rufibacter roseus</name>
    <dbReference type="NCBI Taxonomy" id="1567108"/>
    <lineage>
        <taxon>Bacteria</taxon>
        <taxon>Pseudomonadati</taxon>
        <taxon>Bacteroidota</taxon>
        <taxon>Cytophagia</taxon>
        <taxon>Cytophagales</taxon>
        <taxon>Hymenobacteraceae</taxon>
        <taxon>Rufibacter</taxon>
    </lineage>
</organism>
<feature type="transmembrane region" description="Helical" evidence="1">
    <location>
        <begin position="44"/>
        <end position="63"/>
    </location>
</feature>